<keyword evidence="2 8" id="KW-0808">Transferase</keyword>
<protein>
    <recommendedName>
        <fullName evidence="8">Holo-[acyl-carrier-protein] synthase</fullName>
        <shortName evidence="8">Holo-ACP synthase</shortName>
        <ecNumber evidence="8">2.7.8.7</ecNumber>
    </recommendedName>
    <alternativeName>
        <fullName evidence="8">4'-phosphopantetheinyl transferase AcpS</fullName>
    </alternativeName>
</protein>
<gene>
    <name evidence="8" type="primary">acpS</name>
    <name evidence="10" type="ORF">SAMN05216259_104249</name>
</gene>
<dbReference type="NCBIfam" id="TIGR00556">
    <property type="entry name" value="pantethn_trn"/>
    <property type="match status" value="1"/>
</dbReference>
<comment type="function">
    <text evidence="8">Transfers the 4'-phosphopantetheine moiety from coenzyme A to a Ser of acyl-carrier-protein.</text>
</comment>
<proteinExistence type="inferred from homology"/>
<dbReference type="AlphaFoldDB" id="A0A1H0BP22"/>
<dbReference type="OrthoDB" id="517356at2"/>
<dbReference type="GO" id="GO:0008897">
    <property type="term" value="F:holo-[acyl-carrier-protein] synthase activity"/>
    <property type="evidence" value="ECO:0007669"/>
    <property type="project" value="UniProtKB-UniRule"/>
</dbReference>
<reference evidence="10 11" key="1">
    <citation type="submission" date="2016-10" db="EMBL/GenBank/DDBJ databases">
        <authorList>
            <person name="de Groot N.N."/>
        </authorList>
    </citation>
    <scope>NUCLEOTIDE SEQUENCE [LARGE SCALE GENOMIC DNA]</scope>
    <source>
        <strain evidence="10 11">CGMCC 4.2022</strain>
    </source>
</reference>
<dbReference type="Proteomes" id="UP000199341">
    <property type="component" value="Unassembled WGS sequence"/>
</dbReference>
<dbReference type="Gene3D" id="3.90.470.20">
    <property type="entry name" value="4'-phosphopantetheinyl transferase domain"/>
    <property type="match status" value="1"/>
</dbReference>
<keyword evidence="8" id="KW-0963">Cytoplasm</keyword>
<dbReference type="GO" id="GO:0000287">
    <property type="term" value="F:magnesium ion binding"/>
    <property type="evidence" value="ECO:0007669"/>
    <property type="project" value="UniProtKB-UniRule"/>
</dbReference>
<dbReference type="HAMAP" id="MF_00101">
    <property type="entry name" value="AcpS"/>
    <property type="match status" value="1"/>
</dbReference>
<accession>A0A1H0BP22</accession>
<evidence type="ECO:0000313" key="11">
    <source>
        <dbReference type="Proteomes" id="UP000199341"/>
    </source>
</evidence>
<evidence type="ECO:0000313" key="10">
    <source>
        <dbReference type="EMBL" id="SDN47263.1"/>
    </source>
</evidence>
<evidence type="ECO:0000256" key="3">
    <source>
        <dbReference type="ARBA" id="ARBA00022723"/>
    </source>
</evidence>
<comment type="cofactor">
    <cofactor evidence="8">
        <name>Mg(2+)</name>
        <dbReference type="ChEBI" id="CHEBI:18420"/>
    </cofactor>
</comment>
<keyword evidence="6 8" id="KW-0443">Lipid metabolism</keyword>
<keyword evidence="3 8" id="KW-0479">Metal-binding</keyword>
<dbReference type="NCBIfam" id="TIGR00516">
    <property type="entry name" value="acpS"/>
    <property type="match status" value="1"/>
</dbReference>
<evidence type="ECO:0000256" key="2">
    <source>
        <dbReference type="ARBA" id="ARBA00022679"/>
    </source>
</evidence>
<dbReference type="InterPro" id="IPR037143">
    <property type="entry name" value="4-PPantetheinyl_Trfase_dom_sf"/>
</dbReference>
<dbReference type="GO" id="GO:0006633">
    <property type="term" value="P:fatty acid biosynthetic process"/>
    <property type="evidence" value="ECO:0007669"/>
    <property type="project" value="UniProtKB-UniRule"/>
</dbReference>
<dbReference type="InterPro" id="IPR002582">
    <property type="entry name" value="ACPS"/>
</dbReference>
<dbReference type="InterPro" id="IPR004568">
    <property type="entry name" value="Ppantetheine-prot_Trfase_dom"/>
</dbReference>
<keyword evidence="7 8" id="KW-0275">Fatty acid biosynthesis</keyword>
<evidence type="ECO:0000256" key="7">
    <source>
        <dbReference type="ARBA" id="ARBA00023160"/>
    </source>
</evidence>
<dbReference type="GO" id="GO:0005737">
    <property type="term" value="C:cytoplasm"/>
    <property type="evidence" value="ECO:0007669"/>
    <property type="project" value="UniProtKB-SubCell"/>
</dbReference>
<evidence type="ECO:0000256" key="5">
    <source>
        <dbReference type="ARBA" id="ARBA00022842"/>
    </source>
</evidence>
<feature type="binding site" evidence="8">
    <location>
        <position position="55"/>
    </location>
    <ligand>
        <name>Mg(2+)</name>
        <dbReference type="ChEBI" id="CHEBI:18420"/>
    </ligand>
</feature>
<evidence type="ECO:0000256" key="4">
    <source>
        <dbReference type="ARBA" id="ARBA00022832"/>
    </source>
</evidence>
<dbReference type="EMBL" id="FNIE01000004">
    <property type="protein sequence ID" value="SDN47263.1"/>
    <property type="molecule type" value="Genomic_DNA"/>
</dbReference>
<organism evidence="10 11">
    <name type="scientific">Actinacidiphila guanduensis</name>
    <dbReference type="NCBI Taxonomy" id="310781"/>
    <lineage>
        <taxon>Bacteria</taxon>
        <taxon>Bacillati</taxon>
        <taxon>Actinomycetota</taxon>
        <taxon>Actinomycetes</taxon>
        <taxon>Kitasatosporales</taxon>
        <taxon>Streptomycetaceae</taxon>
        <taxon>Actinacidiphila</taxon>
    </lineage>
</organism>
<comment type="subcellular location">
    <subcellularLocation>
        <location evidence="8">Cytoplasm</location>
    </subcellularLocation>
</comment>
<evidence type="ECO:0000256" key="8">
    <source>
        <dbReference type="HAMAP-Rule" id="MF_00101"/>
    </source>
</evidence>
<dbReference type="EC" id="2.7.8.7" evidence="8"/>
<dbReference type="SUPFAM" id="SSF56214">
    <property type="entry name" value="4'-phosphopantetheinyl transferase"/>
    <property type="match status" value="1"/>
</dbReference>
<evidence type="ECO:0000256" key="1">
    <source>
        <dbReference type="ARBA" id="ARBA00022516"/>
    </source>
</evidence>
<feature type="binding site" evidence="8">
    <location>
        <position position="6"/>
    </location>
    <ligand>
        <name>Mg(2+)</name>
        <dbReference type="ChEBI" id="CHEBI:18420"/>
    </ligand>
</feature>
<dbReference type="STRING" id="310781.SAMN05216259_104249"/>
<evidence type="ECO:0000259" key="9">
    <source>
        <dbReference type="Pfam" id="PF01648"/>
    </source>
</evidence>
<keyword evidence="5 8" id="KW-0460">Magnesium</keyword>
<feature type="domain" description="4'-phosphopantetheinyl transferase" evidence="9">
    <location>
        <begin position="2"/>
        <end position="102"/>
    </location>
</feature>
<dbReference type="InterPro" id="IPR008278">
    <property type="entry name" value="4-PPantetheinyl_Trfase_dom"/>
</dbReference>
<keyword evidence="11" id="KW-1185">Reference proteome</keyword>
<sequence length="122" mass="12860">MRVGVDLMEIARVARIAAHPAGRRIVFCAAELARAEGLGPQRRQEYLAGRFCAKEAVAKALGSGLGQGLVWRDIEVLADERGAPRVRLSGGARAVAERAGVARFDLSLSHQAGLVVCVAVAT</sequence>
<evidence type="ECO:0000256" key="6">
    <source>
        <dbReference type="ARBA" id="ARBA00023098"/>
    </source>
</evidence>
<keyword evidence="4 8" id="KW-0276">Fatty acid metabolism</keyword>
<comment type="similarity">
    <text evidence="8">Belongs to the P-Pant transferase superfamily. AcpS family.</text>
</comment>
<name>A0A1H0BP22_9ACTN</name>
<comment type="catalytic activity">
    <reaction evidence="8">
        <text>apo-[ACP] + CoA = holo-[ACP] + adenosine 3',5'-bisphosphate + H(+)</text>
        <dbReference type="Rhea" id="RHEA:12068"/>
        <dbReference type="Rhea" id="RHEA-COMP:9685"/>
        <dbReference type="Rhea" id="RHEA-COMP:9690"/>
        <dbReference type="ChEBI" id="CHEBI:15378"/>
        <dbReference type="ChEBI" id="CHEBI:29999"/>
        <dbReference type="ChEBI" id="CHEBI:57287"/>
        <dbReference type="ChEBI" id="CHEBI:58343"/>
        <dbReference type="ChEBI" id="CHEBI:64479"/>
        <dbReference type="EC" id="2.7.8.7"/>
    </reaction>
</comment>
<dbReference type="Pfam" id="PF01648">
    <property type="entry name" value="ACPS"/>
    <property type="match status" value="1"/>
</dbReference>
<keyword evidence="1 8" id="KW-0444">Lipid biosynthesis</keyword>